<evidence type="ECO:0000313" key="2">
    <source>
        <dbReference type="Proteomes" id="UP000637980"/>
    </source>
</evidence>
<evidence type="ECO:0000313" key="1">
    <source>
        <dbReference type="EMBL" id="GHB25568.1"/>
    </source>
</evidence>
<dbReference type="Proteomes" id="UP000637980">
    <property type="component" value="Unassembled WGS sequence"/>
</dbReference>
<proteinExistence type="predicted"/>
<evidence type="ECO:0008006" key="3">
    <source>
        <dbReference type="Google" id="ProtNLM"/>
    </source>
</evidence>
<dbReference type="Pfam" id="PF07386">
    <property type="entry name" value="DUF1499"/>
    <property type="match status" value="1"/>
</dbReference>
<dbReference type="PANTHER" id="PTHR34801:SF6">
    <property type="entry name" value="SLL1620 PROTEIN"/>
    <property type="match status" value="1"/>
</dbReference>
<comment type="caution">
    <text evidence="1">The sequence shown here is derived from an EMBL/GenBank/DDBJ whole genome shotgun (WGS) entry which is preliminary data.</text>
</comment>
<dbReference type="EMBL" id="BMXE01000002">
    <property type="protein sequence ID" value="GHB25568.1"/>
    <property type="molecule type" value="Genomic_DNA"/>
</dbReference>
<sequence>MIFKGLSKMAIIAILLVALVVGVTAKMIWQNSRVPDYVGVQDGQFAPLPKSPNAVSSQTQETASRHVDPLPMLATLEATQAALADTLQEMGRNKVRKAEGPYMHAVFTTEQMGYNDDVELWIDEQAGVVHYRSQSRVGYSDRGLNKTRYDRFSSIYKGFANTEG</sequence>
<name>A0ABQ3E764_9HYPH</name>
<reference evidence="2" key="1">
    <citation type="journal article" date="2019" name="Int. J. Syst. Evol. Microbiol.">
        <title>The Global Catalogue of Microorganisms (GCM) 10K type strain sequencing project: providing services to taxonomists for standard genome sequencing and annotation.</title>
        <authorList>
            <consortium name="The Broad Institute Genomics Platform"/>
            <consortium name="The Broad Institute Genome Sequencing Center for Infectious Disease"/>
            <person name="Wu L."/>
            <person name="Ma J."/>
        </authorList>
    </citation>
    <scope>NUCLEOTIDE SEQUENCE [LARGE SCALE GENOMIC DNA]</scope>
    <source>
        <strain evidence="2">KCTC 12861</strain>
    </source>
</reference>
<dbReference type="InterPro" id="IPR010865">
    <property type="entry name" value="DUF1499"/>
</dbReference>
<protein>
    <recommendedName>
        <fullName evidence="3">DUF1499 domain-containing protein</fullName>
    </recommendedName>
</protein>
<gene>
    <name evidence="1" type="ORF">GCM10007094_12070</name>
</gene>
<accession>A0ABQ3E764</accession>
<keyword evidence="2" id="KW-1185">Reference proteome</keyword>
<dbReference type="PANTHER" id="PTHR34801">
    <property type="entry name" value="EXPRESSED PROTEIN"/>
    <property type="match status" value="1"/>
</dbReference>
<organism evidence="1 2">
    <name type="scientific">Pseudovibrio japonicus</name>
    <dbReference type="NCBI Taxonomy" id="366534"/>
    <lineage>
        <taxon>Bacteria</taxon>
        <taxon>Pseudomonadati</taxon>
        <taxon>Pseudomonadota</taxon>
        <taxon>Alphaproteobacteria</taxon>
        <taxon>Hyphomicrobiales</taxon>
        <taxon>Stappiaceae</taxon>
        <taxon>Pseudovibrio</taxon>
    </lineage>
</organism>